<feature type="binding site" evidence="11">
    <location>
        <begin position="93"/>
        <end position="94"/>
    </location>
    <ligand>
        <name>substrate</name>
    </ligand>
</feature>
<comment type="catalytic activity">
    <reaction evidence="9">
        <text>O-phospho-D-serine + H2O = D-serine + phosphate</text>
        <dbReference type="Rhea" id="RHEA:24873"/>
        <dbReference type="ChEBI" id="CHEBI:15377"/>
        <dbReference type="ChEBI" id="CHEBI:35247"/>
        <dbReference type="ChEBI" id="CHEBI:43474"/>
        <dbReference type="ChEBI" id="CHEBI:58680"/>
        <dbReference type="EC" id="3.1.3.3"/>
    </reaction>
</comment>
<feature type="binding site" evidence="11">
    <location>
        <position position="158"/>
    </location>
    <ligand>
        <name>substrate</name>
    </ligand>
</feature>
<feature type="binding site" evidence="12">
    <location>
        <position position="155"/>
    </location>
    <ligand>
        <name>Mg(2+)</name>
        <dbReference type="ChEBI" id="CHEBI:18420"/>
    </ligand>
</feature>
<dbReference type="InterPro" id="IPR011863">
    <property type="entry name" value="HSK-PSP"/>
</dbReference>
<comment type="catalytic activity">
    <reaction evidence="8">
        <text>O-phospho-L-serine + H2O = L-serine + phosphate</text>
        <dbReference type="Rhea" id="RHEA:21208"/>
        <dbReference type="ChEBI" id="CHEBI:15377"/>
        <dbReference type="ChEBI" id="CHEBI:33384"/>
        <dbReference type="ChEBI" id="CHEBI:43474"/>
        <dbReference type="ChEBI" id="CHEBI:57524"/>
        <dbReference type="EC" id="3.1.3.3"/>
    </reaction>
</comment>
<comment type="pathway">
    <text evidence="1">Amino-acid biosynthesis; L-serine biosynthesis; L-serine from 3-phospho-D-glycerate: step 3/3.</text>
</comment>
<dbReference type="InterPro" id="IPR036412">
    <property type="entry name" value="HAD-like_sf"/>
</dbReference>
<dbReference type="GO" id="GO:0000287">
    <property type="term" value="F:magnesium ion binding"/>
    <property type="evidence" value="ECO:0007669"/>
    <property type="project" value="TreeGrafter"/>
</dbReference>
<dbReference type="RefSeq" id="WP_312742146.1">
    <property type="nucleotide sequence ID" value="NZ_CP116968.1"/>
</dbReference>
<dbReference type="EMBL" id="CP116968">
    <property type="protein sequence ID" value="WNM60833.1"/>
    <property type="molecule type" value="Genomic_DNA"/>
</dbReference>
<evidence type="ECO:0000313" key="13">
    <source>
        <dbReference type="EMBL" id="WNM60833.1"/>
    </source>
</evidence>
<proteinExistence type="predicted"/>
<dbReference type="GO" id="GO:0005737">
    <property type="term" value="C:cytoplasm"/>
    <property type="evidence" value="ECO:0007669"/>
    <property type="project" value="TreeGrafter"/>
</dbReference>
<feature type="binding site" evidence="12">
    <location>
        <position position="10"/>
    </location>
    <ligand>
        <name>Mg(2+)</name>
        <dbReference type="ChEBI" id="CHEBI:18420"/>
    </ligand>
</feature>
<sequence length="206" mass="23284">MAQPVVTCLDMEGVLFPEIWLALADKVGIPELRLTTRDVADYDVLMKKRLEVLKAHRITLRDIQEVANTISPLPGVPDFIAWLRERCQIIILSDTYYEFVGSLMKKLEFPTIFCHTLGVDSHGFITDYFLRQHDQKRHAVSALKGIGFRVLAGGDSYNDVSMLKEADAGFFFCPPDSIIQEFPQFPVARSYAEFQEHLGRAGGFPS</sequence>
<evidence type="ECO:0000313" key="14">
    <source>
        <dbReference type="Proteomes" id="UP001302494"/>
    </source>
</evidence>
<dbReference type="Gene3D" id="3.90.1470.10">
    <property type="entry name" value="thrh gene product, domain 2"/>
    <property type="match status" value="1"/>
</dbReference>
<keyword evidence="6" id="KW-0460">Magnesium</keyword>
<protein>
    <recommendedName>
        <fullName evidence="2">phosphoserine phosphatase</fullName>
        <ecNumber evidence="2">3.1.3.3</ecNumber>
    </recommendedName>
</protein>
<keyword evidence="14" id="KW-1185">Reference proteome</keyword>
<gene>
    <name evidence="13" type="primary">thrH</name>
    <name evidence="13" type="ORF">PQG83_13825</name>
</gene>
<evidence type="ECO:0000256" key="1">
    <source>
        <dbReference type="ARBA" id="ARBA00005135"/>
    </source>
</evidence>
<evidence type="ECO:0000256" key="3">
    <source>
        <dbReference type="ARBA" id="ARBA00022605"/>
    </source>
</evidence>
<evidence type="ECO:0000256" key="4">
    <source>
        <dbReference type="ARBA" id="ARBA00022723"/>
    </source>
</evidence>
<feature type="binding site" evidence="12">
    <location>
        <position position="12"/>
    </location>
    <ligand>
        <name>Mg(2+)</name>
        <dbReference type="ChEBI" id="CHEBI:18420"/>
    </ligand>
</feature>
<evidence type="ECO:0000256" key="6">
    <source>
        <dbReference type="ARBA" id="ARBA00022842"/>
    </source>
</evidence>
<dbReference type="Gene3D" id="3.40.50.1000">
    <property type="entry name" value="HAD superfamily/HAD-like"/>
    <property type="match status" value="1"/>
</dbReference>
<feature type="binding site" evidence="11">
    <location>
        <position position="136"/>
    </location>
    <ligand>
        <name>substrate</name>
    </ligand>
</feature>
<feature type="binding site" evidence="11">
    <location>
        <position position="18"/>
    </location>
    <ligand>
        <name>substrate</name>
    </ligand>
</feature>
<evidence type="ECO:0000256" key="9">
    <source>
        <dbReference type="ARBA" id="ARBA00048523"/>
    </source>
</evidence>
<dbReference type="InterPro" id="IPR023214">
    <property type="entry name" value="HAD_sf"/>
</dbReference>
<feature type="active site" description="Nucleophile" evidence="10">
    <location>
        <position position="10"/>
    </location>
</feature>
<evidence type="ECO:0000256" key="5">
    <source>
        <dbReference type="ARBA" id="ARBA00022801"/>
    </source>
</evidence>
<dbReference type="EC" id="3.1.3.3" evidence="2"/>
<keyword evidence="7" id="KW-0718">Serine biosynthesis</keyword>
<evidence type="ECO:0000256" key="7">
    <source>
        <dbReference type="ARBA" id="ARBA00023299"/>
    </source>
</evidence>
<keyword evidence="4" id="KW-0479">Metal-binding</keyword>
<organism evidence="13 14">
    <name type="scientific">Candidatus Nitrospira neomarina</name>
    <dbReference type="NCBI Taxonomy" id="3020899"/>
    <lineage>
        <taxon>Bacteria</taxon>
        <taxon>Pseudomonadati</taxon>
        <taxon>Nitrospirota</taxon>
        <taxon>Nitrospiria</taxon>
        <taxon>Nitrospirales</taxon>
        <taxon>Nitrospiraceae</taxon>
        <taxon>Nitrospira</taxon>
    </lineage>
</organism>
<comment type="cofactor">
    <cofactor evidence="12">
        <name>Mg(2+)</name>
        <dbReference type="ChEBI" id="CHEBI:18420"/>
    </cofactor>
    <text evidence="12">Binds 1 Mg(2+) ion per subunit.</text>
</comment>
<dbReference type="PANTHER" id="PTHR43344:SF2">
    <property type="entry name" value="PHOSPHOSERINE PHOSPHATASE"/>
    <property type="match status" value="1"/>
</dbReference>
<reference evidence="13 14" key="1">
    <citation type="submission" date="2023-01" db="EMBL/GenBank/DDBJ databases">
        <title>Cultivation and genomic characterization of new, ubiquitous marine nitrite-oxidizing bacteria from the Nitrospirales.</title>
        <authorList>
            <person name="Mueller A.J."/>
            <person name="Daebeler A."/>
            <person name="Herbold C.W."/>
            <person name="Kirkegaard R.H."/>
            <person name="Daims H."/>
        </authorList>
    </citation>
    <scope>NUCLEOTIDE SEQUENCE [LARGE SCALE GENOMIC DNA]</scope>
    <source>
        <strain evidence="13 14">DK</strain>
    </source>
</reference>
<dbReference type="PANTHER" id="PTHR43344">
    <property type="entry name" value="PHOSPHOSERINE PHOSPHATASE"/>
    <property type="match status" value="1"/>
</dbReference>
<accession>A0AA96GFG1</accession>
<dbReference type="KEGG" id="nneo:PQG83_13825"/>
<evidence type="ECO:0000256" key="8">
    <source>
        <dbReference type="ARBA" id="ARBA00048138"/>
    </source>
</evidence>
<dbReference type="NCBIfam" id="NF010109">
    <property type="entry name" value="PRK13582.1"/>
    <property type="match status" value="1"/>
</dbReference>
<dbReference type="AlphaFoldDB" id="A0AA96GFG1"/>
<dbReference type="Pfam" id="PF00702">
    <property type="entry name" value="Hydrolase"/>
    <property type="match status" value="1"/>
</dbReference>
<dbReference type="GO" id="GO:0006564">
    <property type="term" value="P:L-serine biosynthetic process"/>
    <property type="evidence" value="ECO:0007669"/>
    <property type="project" value="UniProtKB-KW"/>
</dbReference>
<dbReference type="GO" id="GO:0036424">
    <property type="term" value="F:L-phosphoserine phosphatase activity"/>
    <property type="evidence" value="ECO:0007669"/>
    <property type="project" value="TreeGrafter"/>
</dbReference>
<feature type="binding site" evidence="11">
    <location>
        <position position="49"/>
    </location>
    <ligand>
        <name>substrate</name>
    </ligand>
</feature>
<evidence type="ECO:0000256" key="12">
    <source>
        <dbReference type="PIRSR" id="PIRSR611863-3"/>
    </source>
</evidence>
<dbReference type="Proteomes" id="UP001302494">
    <property type="component" value="Chromosome"/>
</dbReference>
<evidence type="ECO:0000256" key="2">
    <source>
        <dbReference type="ARBA" id="ARBA00012640"/>
    </source>
</evidence>
<name>A0AA96GFG1_9BACT</name>
<dbReference type="InterPro" id="IPR050582">
    <property type="entry name" value="HAD-like_SerB"/>
</dbReference>
<keyword evidence="3" id="KW-0028">Amino-acid biosynthesis</keyword>
<evidence type="ECO:0000256" key="10">
    <source>
        <dbReference type="PIRSR" id="PIRSR611863-1"/>
    </source>
</evidence>
<feature type="active site" description="Proton donor" evidence="10">
    <location>
        <position position="12"/>
    </location>
</feature>
<dbReference type="NCBIfam" id="TIGR02137">
    <property type="entry name" value="HSK-PSP"/>
    <property type="match status" value="1"/>
</dbReference>
<dbReference type="SUPFAM" id="SSF56784">
    <property type="entry name" value="HAD-like"/>
    <property type="match status" value="1"/>
</dbReference>
<keyword evidence="5 13" id="KW-0378">Hydrolase</keyword>
<evidence type="ECO:0000256" key="11">
    <source>
        <dbReference type="PIRSR" id="PIRSR611863-2"/>
    </source>
</evidence>